<organism evidence="1 2">
    <name type="scientific">Banduia mediterranea</name>
    <dbReference type="NCBI Taxonomy" id="3075609"/>
    <lineage>
        <taxon>Bacteria</taxon>
        <taxon>Pseudomonadati</taxon>
        <taxon>Pseudomonadota</taxon>
        <taxon>Gammaproteobacteria</taxon>
        <taxon>Nevskiales</taxon>
        <taxon>Algiphilaceae</taxon>
        <taxon>Banduia</taxon>
    </lineage>
</organism>
<dbReference type="EMBL" id="JAVRIC010000030">
    <property type="protein sequence ID" value="MDT0498958.1"/>
    <property type="molecule type" value="Genomic_DNA"/>
</dbReference>
<protein>
    <recommendedName>
        <fullName evidence="3">Toxin-antitoxin system, antitoxin component, Xre family protein</fullName>
    </recommendedName>
</protein>
<name>A0ABU2WN21_9GAMM</name>
<evidence type="ECO:0008006" key="3">
    <source>
        <dbReference type="Google" id="ProtNLM"/>
    </source>
</evidence>
<evidence type="ECO:0000313" key="1">
    <source>
        <dbReference type="EMBL" id="MDT0498958.1"/>
    </source>
</evidence>
<evidence type="ECO:0000313" key="2">
    <source>
        <dbReference type="Proteomes" id="UP001254608"/>
    </source>
</evidence>
<sequence length="68" mass="7610">MRAPQHIQQMVKKLQQLPPARVAEVEDFIDFLSSRDGDRPLVKAAQAVSQAGLSAVWDNSDDADYDRL</sequence>
<accession>A0ABU2WN21</accession>
<comment type="caution">
    <text evidence="1">The sequence shown here is derived from an EMBL/GenBank/DDBJ whole genome shotgun (WGS) entry which is preliminary data.</text>
</comment>
<dbReference type="Proteomes" id="UP001254608">
    <property type="component" value="Unassembled WGS sequence"/>
</dbReference>
<reference evidence="1 2" key="1">
    <citation type="submission" date="2023-09" db="EMBL/GenBank/DDBJ databases">
        <authorList>
            <person name="Rey-Velasco X."/>
        </authorList>
    </citation>
    <scope>NUCLEOTIDE SEQUENCE [LARGE SCALE GENOMIC DNA]</scope>
    <source>
        <strain evidence="1 2">W345</strain>
    </source>
</reference>
<keyword evidence="2" id="KW-1185">Reference proteome</keyword>
<proteinExistence type="predicted"/>
<dbReference type="RefSeq" id="WP_311366370.1">
    <property type="nucleotide sequence ID" value="NZ_JAVRIC010000030.1"/>
</dbReference>
<gene>
    <name evidence="1" type="ORF">RM530_16565</name>
</gene>